<keyword evidence="4" id="KW-0106">Calcium</keyword>
<protein>
    <submittedName>
        <fullName evidence="7">DgyrCDS6133</fullName>
    </submittedName>
</protein>
<dbReference type="FunFam" id="1.10.238.10:FF:000054">
    <property type="entry name" value="Calbindin 2"/>
    <property type="match status" value="1"/>
</dbReference>
<keyword evidence="5" id="KW-0175">Coiled coil</keyword>
<dbReference type="OrthoDB" id="428774at2759"/>
<dbReference type="Proteomes" id="UP000549394">
    <property type="component" value="Unassembled WGS sequence"/>
</dbReference>
<feature type="domain" description="EF-hand" evidence="6">
    <location>
        <begin position="191"/>
        <end position="226"/>
    </location>
</feature>
<feature type="domain" description="EF-hand" evidence="6">
    <location>
        <begin position="6"/>
        <end position="41"/>
    </location>
</feature>
<dbReference type="GO" id="GO:0099509">
    <property type="term" value="P:regulation of presynaptic cytosolic calcium ion concentration"/>
    <property type="evidence" value="ECO:0007669"/>
    <property type="project" value="TreeGrafter"/>
</dbReference>
<dbReference type="Pfam" id="PF13833">
    <property type="entry name" value="EF-hand_8"/>
    <property type="match status" value="1"/>
</dbReference>
<reference evidence="7 8" key="1">
    <citation type="submission" date="2020-08" db="EMBL/GenBank/DDBJ databases">
        <authorList>
            <person name="Hejnol A."/>
        </authorList>
    </citation>
    <scope>NUCLEOTIDE SEQUENCE [LARGE SCALE GENOMIC DNA]</scope>
</reference>
<keyword evidence="3" id="KW-0677">Repeat</keyword>
<sequence length="273" mass="32131">MQLRKVTASQFIDVWSHYDVDGNGFIEGNELDAFLKEFMVNTQPFDETSFQYMKGRFLDAFDENDDDRIDISEMAQILPTEENFLLLFRFKNPLTSSVEFMRVWREFDKDCSGYIEADELKDFLEDLLKEANREDQVTEEQLLEYTTTMLQLFDQNKDGKLQLSEMAKLLPVKENFLCRPIFKMSNVSKKLNASDIDSVFNLYDTDSNGCIENEELNGFLKDLMELVQSEYDSDDIQYMKKTILDQWDFDKDGKINKNELTMLLLQQSQTYDD</sequence>
<dbReference type="PANTHER" id="PTHR19972:SF10">
    <property type="entry name" value="CALBINDIN-32"/>
    <property type="match status" value="1"/>
</dbReference>
<evidence type="ECO:0000256" key="1">
    <source>
        <dbReference type="ARBA" id="ARBA00007217"/>
    </source>
</evidence>
<dbReference type="Pfam" id="PF13202">
    <property type="entry name" value="EF-hand_5"/>
    <property type="match status" value="1"/>
</dbReference>
<organism evidence="7 8">
    <name type="scientific">Dimorphilus gyrociliatus</name>
    <dbReference type="NCBI Taxonomy" id="2664684"/>
    <lineage>
        <taxon>Eukaryota</taxon>
        <taxon>Metazoa</taxon>
        <taxon>Spiralia</taxon>
        <taxon>Lophotrochozoa</taxon>
        <taxon>Annelida</taxon>
        <taxon>Polychaeta</taxon>
        <taxon>Polychaeta incertae sedis</taxon>
        <taxon>Dinophilidae</taxon>
        <taxon>Dimorphilus</taxon>
    </lineage>
</organism>
<dbReference type="Pfam" id="PF13499">
    <property type="entry name" value="EF-hand_7"/>
    <property type="match status" value="2"/>
</dbReference>
<dbReference type="InterPro" id="IPR002048">
    <property type="entry name" value="EF_hand_dom"/>
</dbReference>
<proteinExistence type="inferred from homology"/>
<dbReference type="GO" id="GO:0043195">
    <property type="term" value="C:terminal bouton"/>
    <property type="evidence" value="ECO:0007669"/>
    <property type="project" value="TreeGrafter"/>
</dbReference>
<dbReference type="GO" id="GO:0005829">
    <property type="term" value="C:cytosol"/>
    <property type="evidence" value="ECO:0007669"/>
    <property type="project" value="TreeGrafter"/>
</dbReference>
<keyword evidence="8" id="KW-1185">Reference proteome</keyword>
<dbReference type="PROSITE" id="PS00018">
    <property type="entry name" value="EF_HAND_1"/>
    <property type="match status" value="6"/>
</dbReference>
<evidence type="ECO:0000259" key="6">
    <source>
        <dbReference type="PROSITE" id="PS50222"/>
    </source>
</evidence>
<evidence type="ECO:0000256" key="4">
    <source>
        <dbReference type="ARBA" id="ARBA00022837"/>
    </source>
</evidence>
<dbReference type="PANTHER" id="PTHR19972">
    <property type="entry name" value="CALBINDIN"/>
    <property type="match status" value="1"/>
</dbReference>
<dbReference type="SMART" id="SM00054">
    <property type="entry name" value="EFh"/>
    <property type="match status" value="5"/>
</dbReference>
<feature type="domain" description="EF-hand" evidence="6">
    <location>
        <begin position="241"/>
        <end position="270"/>
    </location>
</feature>
<comment type="caution">
    <text evidence="7">The sequence shown here is derived from an EMBL/GenBank/DDBJ whole genome shotgun (WGS) entry which is preliminary data.</text>
</comment>
<dbReference type="InterPro" id="IPR011992">
    <property type="entry name" value="EF-hand-dom_pair"/>
</dbReference>
<evidence type="ECO:0000256" key="2">
    <source>
        <dbReference type="ARBA" id="ARBA00022723"/>
    </source>
</evidence>
<dbReference type="GO" id="GO:0005634">
    <property type="term" value="C:nucleus"/>
    <property type="evidence" value="ECO:0007669"/>
    <property type="project" value="TreeGrafter"/>
</dbReference>
<dbReference type="AlphaFoldDB" id="A0A7I8VPF5"/>
<dbReference type="GO" id="GO:0005509">
    <property type="term" value="F:calcium ion binding"/>
    <property type="evidence" value="ECO:0007669"/>
    <property type="project" value="InterPro"/>
</dbReference>
<accession>A0A7I8VPF5</accession>
<dbReference type="GO" id="GO:0030425">
    <property type="term" value="C:dendrite"/>
    <property type="evidence" value="ECO:0007669"/>
    <property type="project" value="TreeGrafter"/>
</dbReference>
<keyword evidence="2" id="KW-0479">Metal-binding</keyword>
<gene>
    <name evidence="7" type="ORF">DGYR_LOCUS5883</name>
</gene>
<evidence type="ECO:0000256" key="3">
    <source>
        <dbReference type="ARBA" id="ARBA00022737"/>
    </source>
</evidence>
<dbReference type="EMBL" id="CAJFCJ010000007">
    <property type="protein sequence ID" value="CAD5117349.1"/>
    <property type="molecule type" value="Genomic_DNA"/>
</dbReference>
<dbReference type="SUPFAM" id="SSF47473">
    <property type="entry name" value="EF-hand"/>
    <property type="match status" value="2"/>
</dbReference>
<feature type="domain" description="EF-hand" evidence="6">
    <location>
        <begin position="95"/>
        <end position="130"/>
    </location>
</feature>
<evidence type="ECO:0000256" key="5">
    <source>
        <dbReference type="SAM" id="Coils"/>
    </source>
</evidence>
<dbReference type="InterPro" id="IPR051001">
    <property type="entry name" value="Calbindin_Ca-bind"/>
</dbReference>
<evidence type="ECO:0000313" key="8">
    <source>
        <dbReference type="Proteomes" id="UP000549394"/>
    </source>
</evidence>
<feature type="domain" description="EF-hand" evidence="6">
    <location>
        <begin position="141"/>
        <end position="176"/>
    </location>
</feature>
<name>A0A7I8VPF5_9ANNE</name>
<comment type="similarity">
    <text evidence="1">Belongs to the calbindin family.</text>
</comment>
<evidence type="ECO:0000313" key="7">
    <source>
        <dbReference type="EMBL" id="CAD5117349.1"/>
    </source>
</evidence>
<dbReference type="InterPro" id="IPR018247">
    <property type="entry name" value="EF_Hand_1_Ca_BS"/>
</dbReference>
<dbReference type="GO" id="GO:1900271">
    <property type="term" value="P:regulation of long-term synaptic potentiation"/>
    <property type="evidence" value="ECO:0007669"/>
    <property type="project" value="TreeGrafter"/>
</dbReference>
<dbReference type="PROSITE" id="PS50222">
    <property type="entry name" value="EF_HAND_2"/>
    <property type="match status" value="5"/>
</dbReference>
<feature type="coiled-coil region" evidence="5">
    <location>
        <begin position="114"/>
        <end position="141"/>
    </location>
</feature>
<dbReference type="Gene3D" id="1.10.238.10">
    <property type="entry name" value="EF-hand"/>
    <property type="match status" value="3"/>
</dbReference>